<feature type="domain" description="FAD-binding" evidence="1">
    <location>
        <begin position="310"/>
        <end position="379"/>
    </location>
</feature>
<proteinExistence type="predicted"/>
<organism evidence="3 4">
    <name type="scientific">Pelagibius litoralis</name>
    <dbReference type="NCBI Taxonomy" id="374515"/>
    <lineage>
        <taxon>Bacteria</taxon>
        <taxon>Pseudomonadati</taxon>
        <taxon>Pseudomonadota</taxon>
        <taxon>Alphaproteobacteria</taxon>
        <taxon>Rhodospirillales</taxon>
        <taxon>Rhodovibrionaceae</taxon>
        <taxon>Pelagibius</taxon>
    </lineage>
</organism>
<dbReference type="InterPro" id="IPR002938">
    <property type="entry name" value="FAD-bd"/>
</dbReference>
<feature type="domain" description="2,6-dihydroxypyridine 3-monooxygenase substrate binding" evidence="2">
    <location>
        <begin position="177"/>
        <end position="305"/>
    </location>
</feature>
<evidence type="ECO:0000313" key="3">
    <source>
        <dbReference type="EMBL" id="NIA71924.1"/>
    </source>
</evidence>
<dbReference type="SUPFAM" id="SSF54373">
    <property type="entry name" value="FAD-linked reductases, C-terminal domain"/>
    <property type="match status" value="1"/>
</dbReference>
<accession>A0A967KEG9</accession>
<dbReference type="GO" id="GO:0071949">
    <property type="term" value="F:FAD binding"/>
    <property type="evidence" value="ECO:0007669"/>
    <property type="project" value="InterPro"/>
</dbReference>
<evidence type="ECO:0000259" key="2">
    <source>
        <dbReference type="Pfam" id="PF22607"/>
    </source>
</evidence>
<dbReference type="PANTHER" id="PTHR47469">
    <property type="entry name" value="MONOOXYGENASE-LIKE"/>
    <property type="match status" value="1"/>
</dbReference>
<dbReference type="SUPFAM" id="SSF51905">
    <property type="entry name" value="FAD/NAD(P)-binding domain"/>
    <property type="match status" value="1"/>
</dbReference>
<sequence>MTEPYSTADNSTRRPPRALVAGGSLAGLFAGTLLHQQGWDVDIFERSAHSLESQGAGLVQQADLVRALRALGIASVGSLGVTAFERVTLNRDGSFADQDRSHQTQHAWDSLYRILRQRFPEAHYHLNSAVTGFTQDAVSVTLTLADGGKATGDLLIAADGTLSALRGLLAPETAPRYAGYVAWRGLIPESLLTGRAKAALAGRFAFYRYDGSHILGYLIPGPNGETAEGARRYNWVWYRQAATQAEIDRLLTDRQGVRHAVSMPPNGLDPAVVTALQTDAGTLLPPPLADAVAATRAPFIQAIQDLESPRLAFGRIALIGDAASVVRPHTAMGIDKAAGDAFYLAEALVTPDDVAAEDKVPAALKAWEPDRLAHARAIAAHGRRLGAPLEPRVASES</sequence>
<comment type="caution">
    <text evidence="3">The sequence shown here is derived from an EMBL/GenBank/DDBJ whole genome shotgun (WGS) entry which is preliminary data.</text>
</comment>
<evidence type="ECO:0008006" key="5">
    <source>
        <dbReference type="Google" id="ProtNLM"/>
    </source>
</evidence>
<dbReference type="Proteomes" id="UP000761264">
    <property type="component" value="Unassembled WGS sequence"/>
</dbReference>
<keyword evidence="4" id="KW-1185">Reference proteome</keyword>
<gene>
    <name evidence="3" type="ORF">HBA54_25320</name>
</gene>
<dbReference type="Pfam" id="PF01494">
    <property type="entry name" value="FAD_binding_3"/>
    <property type="match status" value="2"/>
</dbReference>
<dbReference type="PANTHER" id="PTHR47469:SF2">
    <property type="entry name" value="OS06G0597600 PROTEIN"/>
    <property type="match status" value="1"/>
</dbReference>
<dbReference type="AlphaFoldDB" id="A0A967KEG9"/>
<dbReference type="PRINTS" id="PR00420">
    <property type="entry name" value="RNGMNOXGNASE"/>
</dbReference>
<reference evidence="3" key="1">
    <citation type="submission" date="2020-03" db="EMBL/GenBank/DDBJ databases">
        <title>Genome of Pelagibius litoralis DSM 21314T.</title>
        <authorList>
            <person name="Wang G."/>
        </authorList>
    </citation>
    <scope>NUCLEOTIDE SEQUENCE</scope>
    <source>
        <strain evidence="3">DSM 21314</strain>
    </source>
</reference>
<feature type="domain" description="FAD-binding" evidence="1">
    <location>
        <begin position="18"/>
        <end position="167"/>
    </location>
</feature>
<name>A0A967KEG9_9PROT</name>
<evidence type="ECO:0000313" key="4">
    <source>
        <dbReference type="Proteomes" id="UP000761264"/>
    </source>
</evidence>
<evidence type="ECO:0000259" key="1">
    <source>
        <dbReference type="Pfam" id="PF01494"/>
    </source>
</evidence>
<dbReference type="InterPro" id="IPR036188">
    <property type="entry name" value="FAD/NAD-bd_sf"/>
</dbReference>
<dbReference type="Gene3D" id="3.50.50.60">
    <property type="entry name" value="FAD/NAD(P)-binding domain"/>
    <property type="match status" value="2"/>
</dbReference>
<dbReference type="InterPro" id="IPR053212">
    <property type="entry name" value="DHP_3-monooxygenase"/>
</dbReference>
<dbReference type="NCBIfam" id="NF005566">
    <property type="entry name" value="PRK07236.1"/>
    <property type="match status" value="1"/>
</dbReference>
<dbReference type="RefSeq" id="WP_167230339.1">
    <property type="nucleotide sequence ID" value="NZ_JAAQPH010000028.1"/>
</dbReference>
<dbReference type="Pfam" id="PF22607">
    <property type="entry name" value="FAD_binding-like"/>
    <property type="match status" value="1"/>
</dbReference>
<protein>
    <recommendedName>
        <fullName evidence="5">2-polyprenyl-6-methoxyphenol hydroxylase</fullName>
    </recommendedName>
</protein>
<dbReference type="EMBL" id="JAAQPH010000028">
    <property type="protein sequence ID" value="NIA71924.1"/>
    <property type="molecule type" value="Genomic_DNA"/>
</dbReference>
<dbReference type="InterPro" id="IPR054707">
    <property type="entry name" value="DhpH_subs-bd"/>
</dbReference>